<protein>
    <recommendedName>
        <fullName evidence="5">RND efflux pump membrane fusion protein barrel-sandwich domain-containing protein</fullName>
    </recommendedName>
</protein>
<accession>A0A0R2LF65</accession>
<dbReference type="PANTHER" id="PTHR30469">
    <property type="entry name" value="MULTIDRUG RESISTANCE PROTEIN MDTA"/>
    <property type="match status" value="1"/>
</dbReference>
<feature type="coiled-coil region" evidence="1">
    <location>
        <begin position="153"/>
        <end position="180"/>
    </location>
</feature>
<dbReference type="PATRIC" id="fig|449659.4.peg.656"/>
<dbReference type="EMBL" id="JQCN01000064">
    <property type="protein sequence ID" value="KRN96788.1"/>
    <property type="molecule type" value="Genomic_DNA"/>
</dbReference>
<evidence type="ECO:0000313" key="4">
    <source>
        <dbReference type="Proteomes" id="UP000051886"/>
    </source>
</evidence>
<dbReference type="STRING" id="449659.IV66_GL000650"/>
<evidence type="ECO:0008006" key="5">
    <source>
        <dbReference type="Google" id="ProtNLM"/>
    </source>
</evidence>
<keyword evidence="1" id="KW-0175">Coiled coil</keyword>
<evidence type="ECO:0000256" key="1">
    <source>
        <dbReference type="SAM" id="Coils"/>
    </source>
</evidence>
<dbReference type="GO" id="GO:1990281">
    <property type="term" value="C:efflux pump complex"/>
    <property type="evidence" value="ECO:0007669"/>
    <property type="project" value="TreeGrafter"/>
</dbReference>
<dbReference type="AlphaFoldDB" id="A0A0R2LF65"/>
<reference evidence="3 4" key="1">
    <citation type="journal article" date="2015" name="Genome Announc.">
        <title>Expanding the biotechnology potential of lactobacilli through comparative genomics of 213 strains and associated genera.</title>
        <authorList>
            <person name="Sun Z."/>
            <person name="Harris H.M."/>
            <person name="McCann A."/>
            <person name="Guo C."/>
            <person name="Argimon S."/>
            <person name="Zhang W."/>
            <person name="Yang X."/>
            <person name="Jeffery I.B."/>
            <person name="Cooney J.C."/>
            <person name="Kagawa T.F."/>
            <person name="Liu W."/>
            <person name="Song Y."/>
            <person name="Salvetti E."/>
            <person name="Wrobel A."/>
            <person name="Rasinkangas P."/>
            <person name="Parkhill J."/>
            <person name="Rea M.C."/>
            <person name="O'Sullivan O."/>
            <person name="Ritari J."/>
            <person name="Douillard F.P."/>
            <person name="Paul Ross R."/>
            <person name="Yang R."/>
            <person name="Briner A.E."/>
            <person name="Felis G.E."/>
            <person name="de Vos W.M."/>
            <person name="Barrangou R."/>
            <person name="Klaenhammer T.R."/>
            <person name="Caufield P.W."/>
            <person name="Cui Y."/>
            <person name="Zhang H."/>
            <person name="O'Toole P.W."/>
        </authorList>
    </citation>
    <scope>NUCLEOTIDE SEQUENCE [LARGE SCALE GENOMIC DNA]</scope>
    <source>
        <strain evidence="3 4">NBRC 103219</strain>
    </source>
</reference>
<dbReference type="Gene3D" id="2.40.420.20">
    <property type="match status" value="1"/>
</dbReference>
<dbReference type="OrthoDB" id="2142598at2"/>
<keyword evidence="2" id="KW-0812">Transmembrane</keyword>
<organism evidence="3 4">
    <name type="scientific">Ligilactobacillus pobuzihii</name>
    <dbReference type="NCBI Taxonomy" id="449659"/>
    <lineage>
        <taxon>Bacteria</taxon>
        <taxon>Bacillati</taxon>
        <taxon>Bacillota</taxon>
        <taxon>Bacilli</taxon>
        <taxon>Lactobacillales</taxon>
        <taxon>Lactobacillaceae</taxon>
        <taxon>Ligilactobacillus</taxon>
    </lineage>
</organism>
<dbReference type="GO" id="GO:0015562">
    <property type="term" value="F:efflux transmembrane transporter activity"/>
    <property type="evidence" value="ECO:0007669"/>
    <property type="project" value="TreeGrafter"/>
</dbReference>
<evidence type="ECO:0000256" key="2">
    <source>
        <dbReference type="SAM" id="Phobius"/>
    </source>
</evidence>
<sequence length="355" mass="39766">MGKFINKYNKILVTVFLAIIISIIFIYGFSLKKDQITKSTYHVTIAENVSPYCGKGTVASNSTYTKQIPTDALLSTELRNEQTVQKGEALAVISFPAKQAELKQVQTNITSIKEQLEEQKITNENHNQPDFKVGKDKDSADQVEMQTLRSTLIQNQQIAINNLQNRLTELQANKDELLGQSEIEVIAPFDGTYQLKQLKNGQQEIIVFSKKRVLEALVPQMNYTQVKNNAKITLKNSILAEKQDSKISFVSELPITQKHADQPAYKFTVPVDAAFLNGQVVKFKVPQTGVQVPKSAVQKNHVYLVQPNGKAQKINVTGKPLGQKFIISDGLKKGDKIIIDPNKNLHNGLQIHERK</sequence>
<gene>
    <name evidence="3" type="ORF">IV66_GL000650</name>
</gene>
<dbReference type="Proteomes" id="UP000051886">
    <property type="component" value="Unassembled WGS sequence"/>
</dbReference>
<name>A0A0R2LF65_9LACO</name>
<feature type="transmembrane region" description="Helical" evidence="2">
    <location>
        <begin position="12"/>
        <end position="30"/>
    </location>
</feature>
<proteinExistence type="predicted"/>
<evidence type="ECO:0000313" key="3">
    <source>
        <dbReference type="EMBL" id="KRN96788.1"/>
    </source>
</evidence>
<keyword evidence="2" id="KW-1133">Transmembrane helix</keyword>
<dbReference type="RefSeq" id="WP_017868883.1">
    <property type="nucleotide sequence ID" value="NZ_BJYB01000018.1"/>
</dbReference>
<keyword evidence="2" id="KW-0472">Membrane</keyword>
<keyword evidence="4" id="KW-1185">Reference proteome</keyword>
<comment type="caution">
    <text evidence="3">The sequence shown here is derived from an EMBL/GenBank/DDBJ whole genome shotgun (WGS) entry which is preliminary data.</text>
</comment>